<keyword evidence="2" id="KW-0479">Metal-binding</keyword>
<evidence type="ECO:0000259" key="5">
    <source>
        <dbReference type="SMART" id="SM00849"/>
    </source>
</evidence>
<keyword evidence="7" id="KW-1185">Reference proteome</keyword>
<evidence type="ECO:0000256" key="4">
    <source>
        <dbReference type="ARBA" id="ARBA00022833"/>
    </source>
</evidence>
<dbReference type="GO" id="GO:0016787">
    <property type="term" value="F:hydrolase activity"/>
    <property type="evidence" value="ECO:0007669"/>
    <property type="project" value="UniProtKB-KW"/>
</dbReference>
<dbReference type="SUPFAM" id="SSF56281">
    <property type="entry name" value="Metallo-hydrolase/oxidoreductase"/>
    <property type="match status" value="1"/>
</dbReference>
<dbReference type="GO" id="GO:0046872">
    <property type="term" value="F:metal ion binding"/>
    <property type="evidence" value="ECO:0007669"/>
    <property type="project" value="UniProtKB-KW"/>
</dbReference>
<keyword evidence="4" id="KW-0862">Zinc</keyword>
<dbReference type="Gene3D" id="3.60.15.10">
    <property type="entry name" value="Ribonuclease Z/Hydroxyacylglutathione hydrolase-like"/>
    <property type="match status" value="1"/>
</dbReference>
<gene>
    <name evidence="6" type="ORF">GCM10010218_35980</name>
</gene>
<reference evidence="6" key="1">
    <citation type="journal article" date="2014" name="Int. J. Syst. Evol. Microbiol.">
        <title>Complete genome sequence of Corynebacterium casei LMG S-19264T (=DSM 44701T), isolated from a smear-ripened cheese.</title>
        <authorList>
            <consortium name="US DOE Joint Genome Institute (JGI-PGF)"/>
            <person name="Walter F."/>
            <person name="Albersmeier A."/>
            <person name="Kalinowski J."/>
            <person name="Ruckert C."/>
        </authorList>
    </citation>
    <scope>NUCLEOTIDE SEQUENCE</scope>
    <source>
        <strain evidence="6">JCM 4059</strain>
    </source>
</reference>
<dbReference type="Proteomes" id="UP000638313">
    <property type="component" value="Unassembled WGS sequence"/>
</dbReference>
<evidence type="ECO:0000313" key="6">
    <source>
        <dbReference type="EMBL" id="GHF51238.1"/>
    </source>
</evidence>
<feature type="domain" description="Metallo-beta-lactamase" evidence="5">
    <location>
        <begin position="69"/>
        <end position="267"/>
    </location>
</feature>
<evidence type="ECO:0000313" key="7">
    <source>
        <dbReference type="Proteomes" id="UP000638313"/>
    </source>
</evidence>
<dbReference type="AlphaFoldDB" id="A0A919B5G4"/>
<dbReference type="PANTHER" id="PTHR42978:SF6">
    <property type="entry name" value="QUORUM-QUENCHING LACTONASE YTNP-RELATED"/>
    <property type="match status" value="1"/>
</dbReference>
<dbReference type="PANTHER" id="PTHR42978">
    <property type="entry name" value="QUORUM-QUENCHING LACTONASE YTNP-RELATED-RELATED"/>
    <property type="match status" value="1"/>
</dbReference>
<dbReference type="SMART" id="SM00849">
    <property type="entry name" value="Lactamase_B"/>
    <property type="match status" value="1"/>
</dbReference>
<comment type="caution">
    <text evidence="6">The sequence shown here is derived from an EMBL/GenBank/DDBJ whole genome shotgun (WGS) entry which is preliminary data.</text>
</comment>
<evidence type="ECO:0000256" key="2">
    <source>
        <dbReference type="ARBA" id="ARBA00022723"/>
    </source>
</evidence>
<reference evidence="6" key="2">
    <citation type="submission" date="2020-09" db="EMBL/GenBank/DDBJ databases">
        <authorList>
            <person name="Sun Q."/>
            <person name="Ohkuma M."/>
        </authorList>
    </citation>
    <scope>NUCLEOTIDE SEQUENCE</scope>
    <source>
        <strain evidence="6">JCM 4059</strain>
    </source>
</reference>
<proteinExistence type="inferred from homology"/>
<dbReference type="InterPro" id="IPR036866">
    <property type="entry name" value="RibonucZ/Hydroxyglut_hydro"/>
</dbReference>
<evidence type="ECO:0000256" key="1">
    <source>
        <dbReference type="ARBA" id="ARBA00007749"/>
    </source>
</evidence>
<evidence type="ECO:0000256" key="3">
    <source>
        <dbReference type="ARBA" id="ARBA00022801"/>
    </source>
</evidence>
<dbReference type="InterPro" id="IPR051013">
    <property type="entry name" value="MBL_superfamily_lactonases"/>
</dbReference>
<protein>
    <submittedName>
        <fullName evidence="6">MBL fold hydrolase</fullName>
    </submittedName>
</protein>
<accession>A0A919B5G4</accession>
<dbReference type="Pfam" id="PF00753">
    <property type="entry name" value="Lactamase_B"/>
    <property type="match status" value="1"/>
</dbReference>
<dbReference type="EMBL" id="BNBD01000006">
    <property type="protein sequence ID" value="GHF51238.1"/>
    <property type="molecule type" value="Genomic_DNA"/>
</dbReference>
<comment type="similarity">
    <text evidence="1">Belongs to the metallo-beta-lactamase superfamily.</text>
</comment>
<keyword evidence="3 6" id="KW-0378">Hydrolase</keyword>
<sequence>MVPGMTDLASRLNRPSVLRSLRLGDDITVTYLPDGAGELRPRGWLPATTDEDWAAHPQYLDANGNLVASMGALLVEHGDRAMLIDSGFGPHTMEAPDEDGPIGSISAGALLESLAAAGRAPHEIEAVAITHLHPDHIGWAVTAAPGEDEPPFVKADYLMAEDEWNHRHLVEATPQEALDVLAPRVRTVADGEEIFPGVRVMLTPGHTAGHAAYVVTGSERRLIAFGDALHSPVQVDHPEWSAVVDHDPVQSAGHRRRLVDELAQPGTVGFGVHFADVVFGRVQRDGDGPAWRPVDA</sequence>
<name>A0A919B5G4_9ACTN</name>
<organism evidence="6 7">
    <name type="scientific">Streptomyces mashuensis</name>
    <dbReference type="NCBI Taxonomy" id="33904"/>
    <lineage>
        <taxon>Bacteria</taxon>
        <taxon>Bacillati</taxon>
        <taxon>Actinomycetota</taxon>
        <taxon>Actinomycetes</taxon>
        <taxon>Kitasatosporales</taxon>
        <taxon>Streptomycetaceae</taxon>
        <taxon>Streptomyces</taxon>
    </lineage>
</organism>
<dbReference type="InterPro" id="IPR001279">
    <property type="entry name" value="Metallo-B-lactamas"/>
</dbReference>